<keyword evidence="4" id="KW-0143">Chaperone</keyword>
<dbReference type="InterPro" id="IPR003775">
    <property type="entry name" value="Flagellar_assembly_factor_FliW"/>
</dbReference>
<dbReference type="RefSeq" id="WP_183600412.1">
    <property type="nucleotide sequence ID" value="NZ_JACHXK010000005.1"/>
</dbReference>
<dbReference type="PANTHER" id="PTHR39190">
    <property type="entry name" value="FLAGELLAR ASSEMBLY FACTOR FLIW"/>
    <property type="match status" value="1"/>
</dbReference>
<evidence type="ECO:0000256" key="4">
    <source>
        <dbReference type="HAMAP-Rule" id="MF_01185"/>
    </source>
</evidence>
<accession>A0A7W5AX85</accession>
<comment type="subunit">
    <text evidence="4">Interacts with translational regulator CsrA and flagellin(s).</text>
</comment>
<comment type="function">
    <text evidence="4">Acts as an anti-CsrA protein, binds CsrA and prevents it from repressing translation of its target genes, one of which is flagellin. Binds to flagellin and participates in the assembly of the flagellum.</text>
</comment>
<protein>
    <recommendedName>
        <fullName evidence="4">Flagellar assembly factor FliW</fullName>
    </recommendedName>
</protein>
<dbReference type="GO" id="GO:0006417">
    <property type="term" value="P:regulation of translation"/>
    <property type="evidence" value="ECO:0007669"/>
    <property type="project" value="UniProtKB-KW"/>
</dbReference>
<evidence type="ECO:0000256" key="1">
    <source>
        <dbReference type="ARBA" id="ARBA00022490"/>
    </source>
</evidence>
<dbReference type="NCBIfam" id="NF009793">
    <property type="entry name" value="PRK13285.1-1"/>
    <property type="match status" value="1"/>
</dbReference>
<name>A0A7W5AX85_9BACL</name>
<keyword evidence="3 4" id="KW-0810">Translation regulation</keyword>
<keyword evidence="1 4" id="KW-0963">Cytoplasm</keyword>
<comment type="similarity">
    <text evidence="4">Belongs to the FliW family.</text>
</comment>
<comment type="caution">
    <text evidence="5">The sequence shown here is derived from an EMBL/GenBank/DDBJ whole genome shotgun (WGS) entry which is preliminary data.</text>
</comment>
<dbReference type="PANTHER" id="PTHR39190:SF1">
    <property type="entry name" value="FLAGELLAR ASSEMBLY FACTOR FLIW"/>
    <property type="match status" value="1"/>
</dbReference>
<dbReference type="Gene3D" id="2.30.290.10">
    <property type="entry name" value="BH3618-like"/>
    <property type="match status" value="1"/>
</dbReference>
<dbReference type="Proteomes" id="UP000570361">
    <property type="component" value="Unassembled WGS sequence"/>
</dbReference>
<reference evidence="5 6" key="1">
    <citation type="submission" date="2020-08" db="EMBL/GenBank/DDBJ databases">
        <title>Genomic Encyclopedia of Type Strains, Phase III (KMG-III): the genomes of soil and plant-associated and newly described type strains.</title>
        <authorList>
            <person name="Whitman W."/>
        </authorList>
    </citation>
    <scope>NUCLEOTIDE SEQUENCE [LARGE SCALE GENOMIC DNA]</scope>
    <source>
        <strain evidence="5 6">CECT 5862</strain>
    </source>
</reference>
<keyword evidence="6" id="KW-1185">Reference proteome</keyword>
<evidence type="ECO:0000313" key="5">
    <source>
        <dbReference type="EMBL" id="MBB3110493.1"/>
    </source>
</evidence>
<keyword evidence="2 4" id="KW-1005">Bacterial flagellum biogenesis</keyword>
<dbReference type="GO" id="GO:0005737">
    <property type="term" value="C:cytoplasm"/>
    <property type="evidence" value="ECO:0007669"/>
    <property type="project" value="UniProtKB-SubCell"/>
</dbReference>
<sequence length="146" mass="16433">MQVEVKRLGNVKVTGSQQIVFEQGLPGFEQQKEFTLLELEIDLPVKLLQSVEMPEITLLVGDPFRFYPDYDWELTEHAQLELCITDSSQVEVLSVIILPSNAAEATINLLAPIVINKEKQIAKQLILHNTPYSNRHPLIRAAGQGE</sequence>
<dbReference type="AlphaFoldDB" id="A0A7W5AX85"/>
<evidence type="ECO:0000256" key="3">
    <source>
        <dbReference type="ARBA" id="ARBA00022845"/>
    </source>
</evidence>
<dbReference type="EMBL" id="JACHXK010000005">
    <property type="protein sequence ID" value="MBB3110493.1"/>
    <property type="molecule type" value="Genomic_DNA"/>
</dbReference>
<dbReference type="InterPro" id="IPR024046">
    <property type="entry name" value="Flagellar_assmbl_FliW_dom_sf"/>
</dbReference>
<dbReference type="GO" id="GO:0044780">
    <property type="term" value="P:bacterial-type flagellum assembly"/>
    <property type="evidence" value="ECO:0007669"/>
    <property type="project" value="UniProtKB-UniRule"/>
</dbReference>
<comment type="subcellular location">
    <subcellularLocation>
        <location evidence="4">Cytoplasm</location>
    </subcellularLocation>
</comment>
<evidence type="ECO:0000313" key="6">
    <source>
        <dbReference type="Proteomes" id="UP000570361"/>
    </source>
</evidence>
<keyword evidence="5" id="KW-0969">Cilium</keyword>
<proteinExistence type="inferred from homology"/>
<dbReference type="SUPFAM" id="SSF141457">
    <property type="entry name" value="BH3618-like"/>
    <property type="match status" value="1"/>
</dbReference>
<keyword evidence="5" id="KW-0966">Cell projection</keyword>
<dbReference type="HAMAP" id="MF_01185">
    <property type="entry name" value="FliW"/>
    <property type="match status" value="1"/>
</dbReference>
<organism evidence="5 6">
    <name type="scientific">Paenibacillus phyllosphaerae</name>
    <dbReference type="NCBI Taxonomy" id="274593"/>
    <lineage>
        <taxon>Bacteria</taxon>
        <taxon>Bacillati</taxon>
        <taxon>Bacillota</taxon>
        <taxon>Bacilli</taxon>
        <taxon>Bacillales</taxon>
        <taxon>Paenibacillaceae</taxon>
        <taxon>Paenibacillus</taxon>
    </lineage>
</organism>
<keyword evidence="5" id="KW-0282">Flagellum</keyword>
<dbReference type="Pfam" id="PF02623">
    <property type="entry name" value="FliW"/>
    <property type="match status" value="1"/>
</dbReference>
<gene>
    <name evidence="4" type="primary">fliW</name>
    <name evidence="5" type="ORF">FHS18_002560</name>
</gene>
<evidence type="ECO:0000256" key="2">
    <source>
        <dbReference type="ARBA" id="ARBA00022795"/>
    </source>
</evidence>